<feature type="region of interest" description="Disordered" evidence="8">
    <location>
        <begin position="711"/>
        <end position="747"/>
    </location>
</feature>
<dbReference type="PANTHER" id="PTHR15381">
    <property type="entry name" value="CHONDROITIN SULFATE PROTEOGLYCAN 5 -RELATED"/>
    <property type="match status" value="1"/>
</dbReference>
<dbReference type="CDD" id="cd00167">
    <property type="entry name" value="SANT"/>
    <property type="match status" value="1"/>
</dbReference>
<evidence type="ECO:0000256" key="7">
    <source>
        <dbReference type="SAM" id="Coils"/>
    </source>
</evidence>
<evidence type="ECO:0000256" key="1">
    <source>
        <dbReference type="ARBA" id="ARBA00004123"/>
    </source>
</evidence>
<feature type="compositionally biased region" description="Polar residues" evidence="8">
    <location>
        <begin position="1056"/>
        <end position="1077"/>
    </location>
</feature>
<organism evidence="13 14">
    <name type="scientific">Hydra vulgaris</name>
    <name type="common">Hydra</name>
    <name type="synonym">Hydra attenuata</name>
    <dbReference type="NCBI Taxonomy" id="6087"/>
    <lineage>
        <taxon>Eukaryota</taxon>
        <taxon>Metazoa</taxon>
        <taxon>Cnidaria</taxon>
        <taxon>Hydrozoa</taxon>
        <taxon>Hydroidolina</taxon>
        <taxon>Anthoathecata</taxon>
        <taxon>Aplanulata</taxon>
        <taxon>Hydridae</taxon>
        <taxon>Hydra</taxon>
    </lineage>
</organism>
<dbReference type="Gene3D" id="1.10.10.10">
    <property type="entry name" value="Winged helix-like DNA-binding domain superfamily/Winged helix DNA-binding domain"/>
    <property type="match status" value="1"/>
</dbReference>
<dbReference type="InterPro" id="IPR007526">
    <property type="entry name" value="SWIRM"/>
</dbReference>
<evidence type="ECO:0000256" key="3">
    <source>
        <dbReference type="ARBA" id="ARBA00023015"/>
    </source>
</evidence>
<evidence type="ECO:0000313" key="13">
    <source>
        <dbReference type="Proteomes" id="UP001652625"/>
    </source>
</evidence>
<feature type="region of interest" description="Disordered" evidence="8">
    <location>
        <begin position="859"/>
        <end position="894"/>
    </location>
</feature>
<dbReference type="PROSITE" id="PS50934">
    <property type="entry name" value="SWIRM"/>
    <property type="match status" value="1"/>
</dbReference>
<dbReference type="PROSITE" id="PS51293">
    <property type="entry name" value="SANT"/>
    <property type="match status" value="1"/>
</dbReference>
<feature type="region of interest" description="Disordered" evidence="8">
    <location>
        <begin position="273"/>
        <end position="336"/>
    </location>
</feature>
<accession>A0ABM4CXJ3</accession>
<dbReference type="InterPro" id="IPR032450">
    <property type="entry name" value="SMARCC_N"/>
</dbReference>
<feature type="compositionally biased region" description="Basic and acidic residues" evidence="8">
    <location>
        <begin position="727"/>
        <end position="736"/>
    </location>
</feature>
<dbReference type="InterPro" id="IPR001005">
    <property type="entry name" value="SANT/Myb"/>
</dbReference>
<keyword evidence="3" id="KW-0805">Transcription regulation</keyword>
<feature type="compositionally biased region" description="Low complexity" evidence="8">
    <location>
        <begin position="861"/>
        <end position="876"/>
    </location>
</feature>
<evidence type="ECO:0000256" key="4">
    <source>
        <dbReference type="ARBA" id="ARBA00023163"/>
    </source>
</evidence>
<feature type="domain" description="Chromo" evidence="12">
    <location>
        <begin position="1"/>
        <end position="278"/>
    </location>
</feature>
<feature type="coiled-coil region" evidence="7">
    <location>
        <begin position="812"/>
        <end position="843"/>
    </location>
</feature>
<dbReference type="SUPFAM" id="SSF46689">
    <property type="entry name" value="Homeodomain-like"/>
    <property type="match status" value="2"/>
</dbReference>
<sequence>MAVARKDGGANSRYYEFQDTLDSIESIRQWLLRNSKSFAQGEPPNAKGLCELIKQLVQYQEDAFGKNTSNPPLTRLPIKVFMDYSPEGSLCHLLSCAFKFKVNQGWRRFDFQSPSRADRNVEMFLNIERLLKERGFLESRKIYLDPTIDEKQHAKLQDIVKRHQGILVDTKEKCTHIVYSCPTDAQNDEEWLRPIKKYDKYALVHWWYFPDSYDSWIPLSECDQEPEPTPERSKPWELNGRWLLDLDVYNEWMNEEDYEIECVDGNIGPFSPQGKGIKRRFRGKSLSEESNVKKRKASSPEPNGKKKKKSVKNKDELEENDSTLQLPDPEPVPQTVMMPVDESQLSLISKTNVVLDISDNIPREKDQFTDRDVSSKERNLENSEKTNENGKYLENDSEIPHDDNVPEQTRHIVIPSYAAWFNYNSIHAIERRALPEYFNGKNKSKTPEIYIAYRNFMIDSYRLNPTEYLTATACRRNLAGDVCAITRVHAFLEQWGLINYQVDSDSRPLPMGPPPTSHFHALADTPSGLQPLQPAKSLVSASQQLINLADKKDEADEEKHSDNNFGLRNDIYLTKKNQKSRSAAFKDWTDQETLLLLEGLELHKDDWNKISEHVGSRTQDECIMHFLKLPIEDPYLENDSTFLGPLAFQPTPFSQSGNPVMSTVAFLASIVDPRVASAAAKAAVDEFSKLKEEIPSELINAHIEKAQAELKESKIEKDDEESSTDLQNKEGQKESETCEDSLSELSESDKEKIKKYEGISEGNIKTAAAAAIAAAAVKAKHLGQVEERKIKSLVALLVETQMKKLEIKLRHFEELETIMDKEREILEQQRQALVKERQQLFMDQLKMQEARASNIPVEIQSHPPSITPVVPSSTPSADERAPASSNCSDLKRFTENKIPGPDFFQLQMTSARSSSSVSVLSPTSDRISDNSSTSSLVANELMVAKTPLPLGCIQQDEKKQISDLPPYSVPPPLPIPAVRGARGGRGSRSKANRANAQVNNDIQQHHPSAPYLTGGMPPYPGYGGFPGQQIPGMAPGMQGFPPNSMMQPGAGMMPQINPSQFSSGQYPPGLNSQFPPL</sequence>
<keyword evidence="2" id="KW-0156">Chromatin regulator</keyword>
<dbReference type="InterPro" id="IPR017884">
    <property type="entry name" value="SANT_dom"/>
</dbReference>
<dbReference type="Gene3D" id="1.10.10.60">
    <property type="entry name" value="Homeodomain-like"/>
    <property type="match status" value="1"/>
</dbReference>
<keyword evidence="4" id="KW-0804">Transcription</keyword>
<dbReference type="InterPro" id="IPR049898">
    <property type="entry name" value="MARR_BRCT_CHROMO"/>
</dbReference>
<protein>
    <submittedName>
        <fullName evidence="14">SWI/SNF complex subunit SMARCC2 isoform X3</fullName>
    </submittedName>
</protein>
<feature type="domain" description="SANT" evidence="11">
    <location>
        <begin position="583"/>
        <end position="634"/>
    </location>
</feature>
<dbReference type="InterPro" id="IPR036388">
    <property type="entry name" value="WH-like_DNA-bd_sf"/>
</dbReference>
<evidence type="ECO:0000259" key="10">
    <source>
        <dbReference type="PROSITE" id="PS50934"/>
    </source>
</evidence>
<evidence type="ECO:0000256" key="2">
    <source>
        <dbReference type="ARBA" id="ARBA00022853"/>
    </source>
</evidence>
<feature type="region of interest" description="Disordered" evidence="8">
    <location>
        <begin position="365"/>
        <end position="404"/>
    </location>
</feature>
<evidence type="ECO:0000259" key="12">
    <source>
        <dbReference type="PROSITE" id="PS52032"/>
    </source>
</evidence>
<dbReference type="Proteomes" id="UP001652625">
    <property type="component" value="Chromosome 11"/>
</dbReference>
<dbReference type="Pfam" id="PF16496">
    <property type="entry name" value="SWIRM-assoc_2"/>
    <property type="match status" value="1"/>
</dbReference>
<feature type="region of interest" description="Disordered" evidence="8">
    <location>
        <begin position="1047"/>
        <end position="1077"/>
    </location>
</feature>
<evidence type="ECO:0000313" key="14">
    <source>
        <dbReference type="RefSeq" id="XP_065666674.1"/>
    </source>
</evidence>
<dbReference type="Pfam" id="PF04433">
    <property type="entry name" value="SWIRM"/>
    <property type="match status" value="1"/>
</dbReference>
<dbReference type="InterPro" id="IPR036420">
    <property type="entry name" value="BRCT_dom_sf"/>
</dbReference>
<dbReference type="Pfam" id="PF00249">
    <property type="entry name" value="Myb_DNA-binding"/>
    <property type="match status" value="1"/>
</dbReference>
<dbReference type="InterPro" id="IPR009057">
    <property type="entry name" value="Homeodomain-like_sf"/>
</dbReference>
<dbReference type="PROSITE" id="PS52032">
    <property type="entry name" value="MARR_BRCT_CHROMO"/>
    <property type="match status" value="1"/>
</dbReference>
<proteinExistence type="inferred from homology"/>
<comment type="similarity">
    <text evidence="6">Belongs to the SMARCC family.</text>
</comment>
<gene>
    <name evidence="14" type="primary">LOC100210696</name>
</gene>
<dbReference type="InterPro" id="IPR032448">
    <property type="entry name" value="SWIRM-assoc"/>
</dbReference>
<dbReference type="RefSeq" id="XP_065666674.1">
    <property type="nucleotide sequence ID" value="XM_065810602.1"/>
</dbReference>
<evidence type="ECO:0000259" key="11">
    <source>
        <dbReference type="PROSITE" id="PS51293"/>
    </source>
</evidence>
<keyword evidence="5" id="KW-0539">Nucleus</keyword>
<keyword evidence="13" id="KW-1185">Reference proteome</keyword>
<comment type="subcellular location">
    <subcellularLocation>
        <location evidence="1">Nucleus</location>
    </subcellularLocation>
</comment>
<evidence type="ECO:0000256" key="5">
    <source>
        <dbReference type="ARBA" id="ARBA00023242"/>
    </source>
</evidence>
<dbReference type="Pfam" id="PF16498">
    <property type="entry name" value="SWIRM-assoc_3"/>
    <property type="match status" value="1"/>
</dbReference>
<feature type="domain" description="Myb-like" evidence="9">
    <location>
        <begin position="588"/>
        <end position="630"/>
    </location>
</feature>
<dbReference type="PROSITE" id="PS50090">
    <property type="entry name" value="MYB_LIKE"/>
    <property type="match status" value="1"/>
</dbReference>
<evidence type="ECO:0000256" key="8">
    <source>
        <dbReference type="SAM" id="MobiDB-lite"/>
    </source>
</evidence>
<reference evidence="14" key="1">
    <citation type="submission" date="2025-08" db="UniProtKB">
        <authorList>
            <consortium name="RefSeq"/>
        </authorList>
    </citation>
    <scope>IDENTIFICATION</scope>
</reference>
<keyword evidence="7" id="KW-0175">Coiled coil</keyword>
<feature type="domain" description="SWIRM" evidence="10">
    <location>
        <begin position="412"/>
        <end position="509"/>
    </location>
</feature>
<dbReference type="SUPFAM" id="SSF52113">
    <property type="entry name" value="BRCT domain"/>
    <property type="match status" value="1"/>
</dbReference>
<evidence type="ECO:0000259" key="9">
    <source>
        <dbReference type="PROSITE" id="PS50090"/>
    </source>
</evidence>
<dbReference type="PANTHER" id="PTHR15381:SF1">
    <property type="entry name" value="CHONDROITIN SULFATE PROTEOGLYCAN 5"/>
    <property type="match status" value="1"/>
</dbReference>
<name>A0ABM4CXJ3_HYDVU</name>
<dbReference type="Pfam" id="PF16495">
    <property type="entry name" value="SWIRM-assoc_1"/>
    <property type="match status" value="1"/>
</dbReference>
<dbReference type="GeneID" id="100210696"/>
<dbReference type="SMART" id="SM00717">
    <property type="entry name" value="SANT"/>
    <property type="match status" value="1"/>
</dbReference>
<dbReference type="InterPro" id="IPR032451">
    <property type="entry name" value="SMARCC_C"/>
</dbReference>
<evidence type="ECO:0000256" key="6">
    <source>
        <dbReference type="ARBA" id="ARBA00049655"/>
    </source>
</evidence>